<comment type="caution">
    <text evidence="3">The sequence shown here is derived from an EMBL/GenBank/DDBJ whole genome shotgun (WGS) entry which is preliminary data.</text>
</comment>
<keyword evidence="2" id="KW-0812">Transmembrane</keyword>
<sequence>MSFGQGGSQWSPGGSHNPWGDQQQWGSTNQTPDWAALAEQSESRNRRRRLLMIIGGALATVGIGAAVAVAVVNADGGSATANGPNSDVPATADIPSASAKTDPSFAPTSAPPPLNPKDFISSSGKDKAPISPDILFPGSQLTKDDDVVYRKGPTASTTDCASAVQGTLDKLLTSNDCTRFMRVTYHRDKVAVTIGVALFDTEAMATKVKTGWDKKSTIVSLSGDGVPTFCRTTICRTTVNSYGRYAYFTLAGFTSGKDVTEKDSSVFTAGDHLAQSTFEQIRRRGEAQAAAAANEQ</sequence>
<organism evidence="3 4">
    <name type="scientific">Streptomyces capitiformicae</name>
    <dbReference type="NCBI Taxonomy" id="2014920"/>
    <lineage>
        <taxon>Bacteria</taxon>
        <taxon>Bacillati</taxon>
        <taxon>Actinomycetota</taxon>
        <taxon>Actinomycetes</taxon>
        <taxon>Kitasatosporales</taxon>
        <taxon>Streptomycetaceae</taxon>
        <taxon>Streptomyces</taxon>
    </lineage>
</organism>
<reference evidence="3" key="2">
    <citation type="submission" date="2020-09" db="EMBL/GenBank/DDBJ databases">
        <authorList>
            <person name="Sun Q."/>
            <person name="Zhou Y."/>
        </authorList>
    </citation>
    <scope>NUCLEOTIDE SEQUENCE</scope>
    <source>
        <strain evidence="3">CGMCC 4.7403</strain>
    </source>
</reference>
<gene>
    <name evidence="3" type="ORF">GCM10017771_21880</name>
</gene>
<evidence type="ECO:0000256" key="2">
    <source>
        <dbReference type="SAM" id="Phobius"/>
    </source>
</evidence>
<evidence type="ECO:0000256" key="1">
    <source>
        <dbReference type="SAM" id="MobiDB-lite"/>
    </source>
</evidence>
<dbReference type="AlphaFoldDB" id="A0A919L6W2"/>
<dbReference type="RefSeq" id="WP_189782219.1">
    <property type="nucleotide sequence ID" value="NZ_BNAT01000006.1"/>
</dbReference>
<feature type="region of interest" description="Disordered" evidence="1">
    <location>
        <begin position="79"/>
        <end position="138"/>
    </location>
</feature>
<evidence type="ECO:0000313" key="3">
    <source>
        <dbReference type="EMBL" id="GHH86128.1"/>
    </source>
</evidence>
<dbReference type="Proteomes" id="UP000603227">
    <property type="component" value="Unassembled WGS sequence"/>
</dbReference>
<name>A0A919L6W2_9ACTN</name>
<feature type="compositionally biased region" description="Polar residues" evidence="1">
    <location>
        <begin position="20"/>
        <end position="32"/>
    </location>
</feature>
<protein>
    <submittedName>
        <fullName evidence="3">Uncharacterized protein</fullName>
    </submittedName>
</protein>
<feature type="transmembrane region" description="Helical" evidence="2">
    <location>
        <begin position="50"/>
        <end position="72"/>
    </location>
</feature>
<feature type="region of interest" description="Disordered" evidence="1">
    <location>
        <begin position="1"/>
        <end position="41"/>
    </location>
</feature>
<keyword evidence="2" id="KW-0472">Membrane</keyword>
<proteinExistence type="predicted"/>
<dbReference type="EMBL" id="BNAT01000006">
    <property type="protein sequence ID" value="GHH86128.1"/>
    <property type="molecule type" value="Genomic_DNA"/>
</dbReference>
<accession>A0A919L6W2</accession>
<evidence type="ECO:0000313" key="4">
    <source>
        <dbReference type="Proteomes" id="UP000603227"/>
    </source>
</evidence>
<keyword evidence="4" id="KW-1185">Reference proteome</keyword>
<reference evidence="3" key="1">
    <citation type="journal article" date="2014" name="Int. J. Syst. Evol. Microbiol.">
        <title>Complete genome sequence of Corynebacterium casei LMG S-19264T (=DSM 44701T), isolated from a smear-ripened cheese.</title>
        <authorList>
            <consortium name="US DOE Joint Genome Institute (JGI-PGF)"/>
            <person name="Walter F."/>
            <person name="Albersmeier A."/>
            <person name="Kalinowski J."/>
            <person name="Ruckert C."/>
        </authorList>
    </citation>
    <scope>NUCLEOTIDE SEQUENCE</scope>
    <source>
        <strain evidence="3">CGMCC 4.7403</strain>
    </source>
</reference>
<keyword evidence="2" id="KW-1133">Transmembrane helix</keyword>